<feature type="transmembrane region" description="Helical" evidence="1">
    <location>
        <begin position="33"/>
        <end position="52"/>
    </location>
</feature>
<evidence type="ECO:0000313" key="2">
    <source>
        <dbReference type="EMBL" id="OGI86070.1"/>
    </source>
</evidence>
<keyword evidence="1" id="KW-0812">Transmembrane</keyword>
<proteinExistence type="predicted"/>
<dbReference type="STRING" id="1801774.A3A05_01490"/>
<dbReference type="Proteomes" id="UP000176187">
    <property type="component" value="Unassembled WGS sequence"/>
</dbReference>
<evidence type="ECO:0000256" key="1">
    <source>
        <dbReference type="SAM" id="Phobius"/>
    </source>
</evidence>
<organism evidence="2 3">
    <name type="scientific">Candidatus Nomurabacteria bacterium RIFCSPLOWO2_01_FULL_41_12</name>
    <dbReference type="NCBI Taxonomy" id="1801774"/>
    <lineage>
        <taxon>Bacteria</taxon>
        <taxon>Candidatus Nomuraibacteriota</taxon>
    </lineage>
</organism>
<reference evidence="2 3" key="1">
    <citation type="journal article" date="2016" name="Nat. Commun.">
        <title>Thousands of microbial genomes shed light on interconnected biogeochemical processes in an aquifer system.</title>
        <authorList>
            <person name="Anantharaman K."/>
            <person name="Brown C.T."/>
            <person name="Hug L.A."/>
            <person name="Sharon I."/>
            <person name="Castelle C.J."/>
            <person name="Probst A.J."/>
            <person name="Thomas B.C."/>
            <person name="Singh A."/>
            <person name="Wilkins M.J."/>
            <person name="Karaoz U."/>
            <person name="Brodie E.L."/>
            <person name="Williams K.H."/>
            <person name="Hubbard S.S."/>
            <person name="Banfield J.F."/>
        </authorList>
    </citation>
    <scope>NUCLEOTIDE SEQUENCE [LARGE SCALE GENOMIC DNA]</scope>
</reference>
<evidence type="ECO:0000313" key="3">
    <source>
        <dbReference type="Proteomes" id="UP000176187"/>
    </source>
</evidence>
<dbReference type="EMBL" id="MFUY01000015">
    <property type="protein sequence ID" value="OGI86070.1"/>
    <property type="molecule type" value="Genomic_DNA"/>
</dbReference>
<dbReference type="AlphaFoldDB" id="A0A1F6WW34"/>
<gene>
    <name evidence="2" type="ORF">A3A05_01490</name>
</gene>
<feature type="transmembrane region" description="Helical" evidence="1">
    <location>
        <begin position="6"/>
        <end position="26"/>
    </location>
</feature>
<feature type="transmembrane region" description="Helical" evidence="1">
    <location>
        <begin position="58"/>
        <end position="79"/>
    </location>
</feature>
<protein>
    <submittedName>
        <fullName evidence="2">Uncharacterized protein</fullName>
    </submittedName>
</protein>
<name>A0A1F6WW34_9BACT</name>
<comment type="caution">
    <text evidence="2">The sequence shown here is derived from an EMBL/GenBank/DDBJ whole genome shotgun (WGS) entry which is preliminary data.</text>
</comment>
<keyword evidence="1" id="KW-1133">Transmembrane helix</keyword>
<keyword evidence="1" id="KW-0472">Membrane</keyword>
<sequence>MKLRILAFLILLISILAFPLWVSAILALLGMMYFYFFIEAVILFLISDLLYGVPELKFFNIVFVSFFASLVIFIILKLLKKKLRFK</sequence>
<accession>A0A1F6WW34</accession>